<dbReference type="Pfam" id="PF01094">
    <property type="entry name" value="ANF_receptor"/>
    <property type="match status" value="1"/>
</dbReference>
<dbReference type="PANTHER" id="PTHR24061">
    <property type="entry name" value="CALCIUM-SENSING RECEPTOR-RELATED"/>
    <property type="match status" value="1"/>
</dbReference>
<comment type="similarity">
    <text evidence="2">Belongs to the G-protein coupled receptor 3 family.</text>
</comment>
<dbReference type="GeneID" id="100770554"/>
<feature type="transmembrane region" description="Helical" evidence="12">
    <location>
        <begin position="150"/>
        <end position="171"/>
    </location>
</feature>
<feature type="transmembrane region" description="Helical" evidence="12">
    <location>
        <begin position="611"/>
        <end position="635"/>
    </location>
</feature>
<evidence type="ECO:0000256" key="2">
    <source>
        <dbReference type="ARBA" id="ARBA00007242"/>
    </source>
</evidence>
<evidence type="ECO:0000256" key="4">
    <source>
        <dbReference type="ARBA" id="ARBA00022692"/>
    </source>
</evidence>
<dbReference type="InterPro" id="IPR028082">
    <property type="entry name" value="Peripla_BP_I"/>
</dbReference>
<name>A0A9J7FXM4_CRIGR</name>
<dbReference type="FunFam" id="3.40.50.2300:FF:000024">
    <property type="entry name" value="Vomeronasal 2, receptor 73"/>
    <property type="match status" value="1"/>
</dbReference>
<dbReference type="AlphaFoldDB" id="A0A9J7FXM4"/>
<evidence type="ECO:0000256" key="7">
    <source>
        <dbReference type="ARBA" id="ARBA00023040"/>
    </source>
</evidence>
<evidence type="ECO:0000256" key="6">
    <source>
        <dbReference type="ARBA" id="ARBA00022989"/>
    </source>
</evidence>
<dbReference type="InterPro" id="IPR000337">
    <property type="entry name" value="GPCR_3"/>
</dbReference>
<keyword evidence="14" id="KW-1185">Reference proteome</keyword>
<feature type="transmembrane region" description="Helical" evidence="12">
    <location>
        <begin position="655"/>
        <end position="674"/>
    </location>
</feature>
<dbReference type="InterPro" id="IPR004073">
    <property type="entry name" value="GPCR_3_vmron_rcpt_2"/>
</dbReference>
<dbReference type="Gene3D" id="3.40.50.2300">
    <property type="match status" value="2"/>
</dbReference>
<feature type="transmembrane region" description="Helical" evidence="12">
    <location>
        <begin position="767"/>
        <end position="791"/>
    </location>
</feature>
<feature type="transmembrane region" description="Helical" evidence="12">
    <location>
        <begin position="705"/>
        <end position="723"/>
    </location>
</feature>
<dbReference type="PRINTS" id="PR00248">
    <property type="entry name" value="GPCRMGR"/>
</dbReference>
<dbReference type="InterPro" id="IPR011500">
    <property type="entry name" value="GPCR_3_9-Cys_dom"/>
</dbReference>
<dbReference type="GO" id="GO:0004930">
    <property type="term" value="F:G protein-coupled receptor activity"/>
    <property type="evidence" value="ECO:0007669"/>
    <property type="project" value="UniProtKB-KW"/>
</dbReference>
<dbReference type="InterPro" id="IPR017979">
    <property type="entry name" value="GPCR_3_CS"/>
</dbReference>
<dbReference type="CDD" id="cd15283">
    <property type="entry name" value="7tmC_V2R_pheromone"/>
    <property type="match status" value="1"/>
</dbReference>
<keyword evidence="9 15" id="KW-0675">Receptor</keyword>
<keyword evidence="8 12" id="KW-0472">Membrane</keyword>
<keyword evidence="4 12" id="KW-0812">Transmembrane</keyword>
<feature type="transmembrane region" description="Helical" evidence="12">
    <location>
        <begin position="735"/>
        <end position="755"/>
    </location>
</feature>
<keyword evidence="5" id="KW-0732">Signal</keyword>
<dbReference type="Pfam" id="PF00003">
    <property type="entry name" value="7tm_3"/>
    <property type="match status" value="1"/>
</dbReference>
<evidence type="ECO:0000256" key="3">
    <source>
        <dbReference type="ARBA" id="ARBA00022475"/>
    </source>
</evidence>
<dbReference type="PANTHER" id="PTHR24061:SF545">
    <property type="entry name" value="VOMERONASAL 2, RECEPTOR 118-RELATED"/>
    <property type="match status" value="1"/>
</dbReference>
<accession>A0A9J7FXM4</accession>
<dbReference type="PROSITE" id="PS00981">
    <property type="entry name" value="G_PROTEIN_RECEP_F3_3"/>
    <property type="match status" value="1"/>
</dbReference>
<keyword evidence="6 12" id="KW-1133">Transmembrane helix</keyword>
<dbReference type="InterPro" id="IPR038550">
    <property type="entry name" value="GPCR_3_9-Cys_sf"/>
</dbReference>
<dbReference type="RefSeq" id="XP_027269195.1">
    <property type="nucleotide sequence ID" value="XM_027413394.1"/>
</dbReference>
<dbReference type="CDD" id="cd06365">
    <property type="entry name" value="PBP1_pheromone_receptor"/>
    <property type="match status" value="1"/>
</dbReference>
<reference evidence="14" key="1">
    <citation type="journal article" date="2018" name="Biotechnol. Bioeng.">
        <title>A reference genome of the Chinese hamster based on a hybrid assembly strategy.</title>
        <authorList>
            <person name="Rupp O."/>
            <person name="MacDonald M.L."/>
            <person name="Li S."/>
            <person name="Dhiman H."/>
            <person name="Polson S."/>
            <person name="Griep S."/>
            <person name="Heffner K."/>
            <person name="Hernandez I."/>
            <person name="Brinkrolf K."/>
            <person name="Jadhav V."/>
            <person name="Samoudi M."/>
            <person name="Hao H."/>
            <person name="Kingham B."/>
            <person name="Goesmann A."/>
            <person name="Betenbaugh M.J."/>
            <person name="Lewis N.E."/>
            <person name="Borth N."/>
            <person name="Lee K.H."/>
        </authorList>
    </citation>
    <scope>NUCLEOTIDE SEQUENCE [LARGE SCALE GENOMIC DNA]</scope>
    <source>
        <strain evidence="14">17A/GY</strain>
    </source>
</reference>
<dbReference type="InterPro" id="IPR000068">
    <property type="entry name" value="GPCR_3_Ca_sens_rcpt-rel"/>
</dbReference>
<gene>
    <name evidence="15" type="primary">LOC100770554</name>
</gene>
<evidence type="ECO:0000256" key="10">
    <source>
        <dbReference type="ARBA" id="ARBA00023180"/>
    </source>
</evidence>
<dbReference type="GO" id="GO:0005886">
    <property type="term" value="C:plasma membrane"/>
    <property type="evidence" value="ECO:0007669"/>
    <property type="project" value="UniProtKB-SubCell"/>
</dbReference>
<dbReference type="Pfam" id="PF07562">
    <property type="entry name" value="NCD3G"/>
    <property type="match status" value="1"/>
</dbReference>
<proteinExistence type="inferred from homology"/>
<sequence>MIASNWYSVWYGSFPSILTKHFCRFKFKSYQCSLAFIFAIEEINRNPHLLPNTSLGFDFYNVQRSEWDFLREAFLWLTGMGINIPNYTCRRENKAVALLTGVSWATSARIGRLLNLYKYPQLSFGPFDSFLSDRSQFSSLYQTAPRDTSLFFGIVSLMIHFSWSWVGLILIDNHKGIQILSDFREEFQRNKICVAFIKMMSENMIYSDYVDEATLRLILMSSANVVIFYDDIESAHGILLHPMYLLKTWKVWVMNSQMDIGSIVDPFVFDSFHGTIYFVHHHDEISDFRKFMQTYTPSKYPEDHYLARFWNLYFNCSFSLPDCKISDNCLPNASLELLPSNMWNMDMTEEAYNMYNSVYAVAHSLHEMTLKQIQIKTHGNGVGNPNPLELHSFLKQIHFKNGAGHHVVLDSQMKLDEEYDIFNVWNFPPGFRQNIKVGTFSLKAPQGHQLFLSDHMIQWDTGFTELPSSVCSESCVPGFRKSTQEGQAICCYDCIPCPLNEISNKTDMDNCVKCPESHYANAQQTHCLEKAVTFLSYEDPLGMALSCMSLGCSVLTLGVFSVFVKHHHTPIVKANNQALTYILLMTLTFCFLCPLLFIGHPNTVTCILQQSTFAILFTVALSTVLAKTLTVVLAFKSTVTGRMVSWIMKSRAPNYIIPICSLILLVLCGIWLSTSPPFTDSDAYTEHGHIIIICNKGSTIAFHSVLGYLCSMALGNYILAYLSRNLPDTFNEAKFITFSMLVFFSVWVTFLPVYHSTKGKVMLAMEVFAILASSAGLLGFIFAPKCYILLLRPERNSLHFMKSKTHSIRNINVHLLTHIP</sequence>
<dbReference type="OrthoDB" id="5984008at2759"/>
<keyword evidence="3" id="KW-1003">Cell membrane</keyword>
<evidence type="ECO:0000256" key="11">
    <source>
        <dbReference type="ARBA" id="ARBA00023224"/>
    </source>
</evidence>
<evidence type="ECO:0000256" key="1">
    <source>
        <dbReference type="ARBA" id="ARBA00004651"/>
    </source>
</evidence>
<reference evidence="15" key="3">
    <citation type="submission" date="2025-08" db="UniProtKB">
        <authorList>
            <consortium name="RefSeq"/>
        </authorList>
    </citation>
    <scope>IDENTIFICATION</scope>
    <source>
        <strain evidence="15">17A/GY</strain>
        <tissue evidence="15">Liver</tissue>
    </source>
</reference>
<evidence type="ECO:0000313" key="15">
    <source>
        <dbReference type="RefSeq" id="XP_027269195.1"/>
    </source>
</evidence>
<dbReference type="PRINTS" id="PR01535">
    <property type="entry name" value="VOMERONASL2R"/>
</dbReference>
<evidence type="ECO:0000256" key="8">
    <source>
        <dbReference type="ARBA" id="ARBA00023136"/>
    </source>
</evidence>
<evidence type="ECO:0000256" key="9">
    <source>
        <dbReference type="ARBA" id="ARBA00023170"/>
    </source>
</evidence>
<evidence type="ECO:0000313" key="14">
    <source>
        <dbReference type="Proteomes" id="UP001108280"/>
    </source>
</evidence>
<dbReference type="FunFam" id="2.10.50.30:FF:000002">
    <property type="entry name" value="Vomeronasal 2 receptor, h1"/>
    <property type="match status" value="1"/>
</dbReference>
<organism evidence="14 15">
    <name type="scientific">Cricetulus griseus</name>
    <name type="common">Chinese hamster</name>
    <name type="synonym">Cricetulus barabensis griseus</name>
    <dbReference type="NCBI Taxonomy" id="10029"/>
    <lineage>
        <taxon>Eukaryota</taxon>
        <taxon>Metazoa</taxon>
        <taxon>Chordata</taxon>
        <taxon>Craniata</taxon>
        <taxon>Vertebrata</taxon>
        <taxon>Euteleostomi</taxon>
        <taxon>Mammalia</taxon>
        <taxon>Eutheria</taxon>
        <taxon>Euarchontoglires</taxon>
        <taxon>Glires</taxon>
        <taxon>Rodentia</taxon>
        <taxon>Myomorpha</taxon>
        <taxon>Muroidea</taxon>
        <taxon>Cricetidae</taxon>
        <taxon>Cricetinae</taxon>
        <taxon>Cricetulus</taxon>
    </lineage>
</organism>
<dbReference type="SUPFAM" id="SSF53822">
    <property type="entry name" value="Periplasmic binding protein-like I"/>
    <property type="match status" value="1"/>
</dbReference>
<keyword evidence="11" id="KW-0807">Transducer</keyword>
<evidence type="ECO:0000256" key="12">
    <source>
        <dbReference type="SAM" id="Phobius"/>
    </source>
</evidence>
<evidence type="ECO:0000256" key="5">
    <source>
        <dbReference type="ARBA" id="ARBA00022729"/>
    </source>
</evidence>
<feature type="domain" description="G-protein coupled receptors family 3 profile" evidence="13">
    <location>
        <begin position="541"/>
        <end position="805"/>
    </location>
</feature>
<feature type="transmembrane region" description="Helical" evidence="12">
    <location>
        <begin position="541"/>
        <end position="566"/>
    </location>
</feature>
<dbReference type="KEGG" id="cge:100770554"/>
<dbReference type="Proteomes" id="UP001108280">
    <property type="component" value="Chromosome 4"/>
</dbReference>
<keyword evidence="7" id="KW-0297">G-protein coupled receptor</keyword>
<dbReference type="InterPro" id="IPR001828">
    <property type="entry name" value="ANF_lig-bd_rcpt"/>
</dbReference>
<dbReference type="PROSITE" id="PS50259">
    <property type="entry name" value="G_PROTEIN_RECEP_F3_4"/>
    <property type="match status" value="1"/>
</dbReference>
<comment type="subcellular location">
    <subcellularLocation>
        <location evidence="1">Cell membrane</location>
        <topology evidence="1">Multi-pass membrane protein</topology>
    </subcellularLocation>
</comment>
<reference evidence="14" key="2">
    <citation type="journal article" date="2020" name="Biotechnol. Bioeng.">
        <title>Chromosome-scale scaffolds for the Chinese hamster reference genome assembly to facilitate the study of the CHO epigenome.</title>
        <authorList>
            <person name="Hilliard W."/>
            <person name="MacDonald M."/>
            <person name="Lee K.H."/>
        </authorList>
    </citation>
    <scope>NUCLEOTIDE SEQUENCE [LARGE SCALE GENOMIC DNA]</scope>
    <source>
        <strain evidence="14">17A/GY</strain>
    </source>
</reference>
<keyword evidence="10" id="KW-0325">Glycoprotein</keyword>
<feature type="transmembrane region" description="Helical" evidence="12">
    <location>
        <begin position="578"/>
        <end position="599"/>
    </location>
</feature>
<dbReference type="Gene3D" id="2.10.50.30">
    <property type="entry name" value="GPCR, family 3, nine cysteines domain"/>
    <property type="match status" value="1"/>
</dbReference>
<evidence type="ECO:0000259" key="13">
    <source>
        <dbReference type="PROSITE" id="PS50259"/>
    </source>
</evidence>
<protein>
    <submittedName>
        <fullName evidence="15">Vomeronasal type-2 receptor 116</fullName>
    </submittedName>
</protein>
<dbReference type="InterPro" id="IPR017978">
    <property type="entry name" value="GPCR_3_C"/>
</dbReference>